<keyword evidence="1" id="KW-0472">Membrane</keyword>
<accession>A0A7S2XTS4</accession>
<evidence type="ECO:0000256" key="2">
    <source>
        <dbReference type="SAM" id="SignalP"/>
    </source>
</evidence>
<keyword evidence="1" id="KW-1133">Transmembrane helix</keyword>
<feature type="transmembrane region" description="Helical" evidence="1">
    <location>
        <begin position="179"/>
        <end position="202"/>
    </location>
</feature>
<feature type="transmembrane region" description="Helical" evidence="1">
    <location>
        <begin position="126"/>
        <end position="149"/>
    </location>
</feature>
<keyword evidence="1" id="KW-0812">Transmembrane</keyword>
<feature type="transmembrane region" description="Helical" evidence="1">
    <location>
        <begin position="155"/>
        <end position="172"/>
    </location>
</feature>
<name>A0A7S2XTS4_9STRA</name>
<sequence>MTKFVHVLISLVMLRIISVNATGDSSIALSNAASAAIPREVDRSHLLGVHLREEYLSPMRGGDKGVSTGNRLSMTSPPTRLFMQPRFLFKIQALGTASFGIPALVAPALMHPVFATGAYPKDNTFYVYMFAIRECYLASVFGMAAFMPAKTLKSWQLWSIIVLTSHTIMNIFHSGWNPMVQVFVTCIHGIILVLNAVSYQFAPVEDTD</sequence>
<dbReference type="AlphaFoldDB" id="A0A7S2XTS4"/>
<evidence type="ECO:0000256" key="1">
    <source>
        <dbReference type="SAM" id="Phobius"/>
    </source>
</evidence>
<keyword evidence="2" id="KW-0732">Signal</keyword>
<gene>
    <name evidence="3" type="ORF">ASEP1449_LOCUS19106</name>
</gene>
<protein>
    <submittedName>
        <fullName evidence="3">Uncharacterized protein</fullName>
    </submittedName>
</protein>
<feature type="chain" id="PRO_5030600085" evidence="2">
    <location>
        <begin position="22"/>
        <end position="208"/>
    </location>
</feature>
<organism evidence="3">
    <name type="scientific">Attheya septentrionalis</name>
    <dbReference type="NCBI Taxonomy" id="420275"/>
    <lineage>
        <taxon>Eukaryota</taxon>
        <taxon>Sar</taxon>
        <taxon>Stramenopiles</taxon>
        <taxon>Ochrophyta</taxon>
        <taxon>Bacillariophyta</taxon>
        <taxon>Coscinodiscophyceae</taxon>
        <taxon>Chaetocerotophycidae</taxon>
        <taxon>Chaetocerotales</taxon>
        <taxon>Attheyaceae</taxon>
        <taxon>Attheya</taxon>
    </lineage>
</organism>
<feature type="transmembrane region" description="Helical" evidence="1">
    <location>
        <begin position="91"/>
        <end position="114"/>
    </location>
</feature>
<proteinExistence type="predicted"/>
<feature type="signal peptide" evidence="2">
    <location>
        <begin position="1"/>
        <end position="21"/>
    </location>
</feature>
<dbReference type="EMBL" id="HBHQ01028189">
    <property type="protein sequence ID" value="CAD9827272.1"/>
    <property type="molecule type" value="Transcribed_RNA"/>
</dbReference>
<evidence type="ECO:0000313" key="3">
    <source>
        <dbReference type="EMBL" id="CAD9827272.1"/>
    </source>
</evidence>
<reference evidence="3" key="1">
    <citation type="submission" date="2021-01" db="EMBL/GenBank/DDBJ databases">
        <authorList>
            <person name="Corre E."/>
            <person name="Pelletier E."/>
            <person name="Niang G."/>
            <person name="Scheremetjew M."/>
            <person name="Finn R."/>
            <person name="Kale V."/>
            <person name="Holt S."/>
            <person name="Cochrane G."/>
            <person name="Meng A."/>
            <person name="Brown T."/>
            <person name="Cohen L."/>
        </authorList>
    </citation>
    <scope>NUCLEOTIDE SEQUENCE</scope>
    <source>
        <strain evidence="3">CCMP2084</strain>
    </source>
</reference>